<name>H5SB41_9BACT</name>
<sequence length="298" mass="32934">MAEIFLTGATGFVGRYLVPALIRDGHTVRCLVRSAERAKPLRALGCEILFGDLSSPSLFGFPLPSEIIIHLAAVHRGSPELIYRTNADGTARLLHAARSQGARKILYLSTVTAAEKPSWPYAHSVWLAEQAIRQSSLEYTILRCPVIVGPDDPFLGGIVRMVQRWPVVPIIGSGDTKFQPISVHDVVRCILKAISDERYDNRILTLGGPEILSYTEIVRTVCDALGIRKRTLSLPRQVTRACVRWLERLGIQTPFVPGYFLSHDHLAGSPTVIADEFGFRPQTLRELLSSPPNTPLPL</sequence>
<gene>
    <name evidence="2" type="ORF">HGMM_F06F06C22</name>
</gene>
<evidence type="ECO:0000259" key="1">
    <source>
        <dbReference type="Pfam" id="PF01370"/>
    </source>
</evidence>
<feature type="domain" description="NAD-dependent epimerase/dehydratase" evidence="1">
    <location>
        <begin position="4"/>
        <end position="196"/>
    </location>
</feature>
<reference evidence="2" key="1">
    <citation type="journal article" date="2005" name="Environ. Microbiol.">
        <title>Genetic and functional properties of uncultivated thermophilic crenarchaeotes from a subsurface gold mine as revealed by analysis of genome fragments.</title>
        <authorList>
            <person name="Nunoura T."/>
            <person name="Hirayama H."/>
            <person name="Takami H."/>
            <person name="Oida H."/>
            <person name="Nishi S."/>
            <person name="Shimamura S."/>
            <person name="Suzuki Y."/>
            <person name="Inagaki F."/>
            <person name="Takai K."/>
            <person name="Nealson K.H."/>
            <person name="Horikoshi K."/>
        </authorList>
    </citation>
    <scope>NUCLEOTIDE SEQUENCE</scope>
</reference>
<protein>
    <submittedName>
        <fullName evidence="2">NAD-dependent epimerase/dehydratase</fullName>
    </submittedName>
</protein>
<organism evidence="2">
    <name type="scientific">uncultured Acetothermia bacterium</name>
    <dbReference type="NCBI Taxonomy" id="236499"/>
    <lineage>
        <taxon>Bacteria</taxon>
        <taxon>Candidatus Bipolaricaulota</taxon>
        <taxon>environmental samples</taxon>
    </lineage>
</organism>
<reference evidence="2" key="2">
    <citation type="journal article" date="2012" name="PLoS ONE">
        <title>A Deeply Branching Thermophilic Bacterium with an Ancient Acetyl-CoA Pathway Dominates a Subsurface Ecosystem.</title>
        <authorList>
            <person name="Takami H."/>
            <person name="Noguchi H."/>
            <person name="Takaki Y."/>
            <person name="Uchiyama I."/>
            <person name="Toyoda A."/>
            <person name="Nishi S."/>
            <person name="Chee G.-J."/>
            <person name="Arai W."/>
            <person name="Nunoura T."/>
            <person name="Itoh T."/>
            <person name="Hattori M."/>
            <person name="Takai K."/>
        </authorList>
    </citation>
    <scope>NUCLEOTIDE SEQUENCE</scope>
</reference>
<dbReference type="InterPro" id="IPR001509">
    <property type="entry name" value="Epimerase_deHydtase"/>
</dbReference>
<dbReference type="InterPro" id="IPR051207">
    <property type="entry name" value="ComplexI_NDUFA9_subunit"/>
</dbReference>
<dbReference type="SUPFAM" id="SSF51735">
    <property type="entry name" value="NAD(P)-binding Rossmann-fold domains"/>
    <property type="match status" value="1"/>
</dbReference>
<evidence type="ECO:0000313" key="2">
    <source>
        <dbReference type="EMBL" id="BAL53377.1"/>
    </source>
</evidence>
<accession>H5SB41</accession>
<dbReference type="InterPro" id="IPR036291">
    <property type="entry name" value="NAD(P)-bd_dom_sf"/>
</dbReference>
<dbReference type="GO" id="GO:0044877">
    <property type="term" value="F:protein-containing complex binding"/>
    <property type="evidence" value="ECO:0007669"/>
    <property type="project" value="TreeGrafter"/>
</dbReference>
<dbReference type="EMBL" id="AP011656">
    <property type="protein sequence ID" value="BAL53377.1"/>
    <property type="molecule type" value="Genomic_DNA"/>
</dbReference>
<dbReference type="PANTHER" id="PTHR12126:SF11">
    <property type="entry name" value="NADH DEHYDROGENASE [UBIQUINONE] 1 ALPHA SUBCOMPLEX SUBUNIT 9, MITOCHONDRIAL"/>
    <property type="match status" value="1"/>
</dbReference>
<proteinExistence type="predicted"/>
<dbReference type="AlphaFoldDB" id="H5SB41"/>
<dbReference type="Gene3D" id="3.40.50.720">
    <property type="entry name" value="NAD(P)-binding Rossmann-like Domain"/>
    <property type="match status" value="1"/>
</dbReference>
<dbReference type="Pfam" id="PF01370">
    <property type="entry name" value="Epimerase"/>
    <property type="match status" value="1"/>
</dbReference>
<dbReference type="PANTHER" id="PTHR12126">
    <property type="entry name" value="NADH-UBIQUINONE OXIDOREDUCTASE 39 KDA SUBUNIT-RELATED"/>
    <property type="match status" value="1"/>
</dbReference>